<evidence type="ECO:0000256" key="6">
    <source>
        <dbReference type="ARBA" id="ARBA00022989"/>
    </source>
</evidence>
<dbReference type="OrthoDB" id="9793490at2"/>
<evidence type="ECO:0000256" key="7">
    <source>
        <dbReference type="ARBA" id="ARBA00023136"/>
    </source>
</evidence>
<dbReference type="CDD" id="cd06261">
    <property type="entry name" value="TM_PBP2"/>
    <property type="match status" value="1"/>
</dbReference>
<dbReference type="AlphaFoldDB" id="A0A660L8W7"/>
<reference evidence="10 11" key="1">
    <citation type="submission" date="2018-10" db="EMBL/GenBank/DDBJ databases">
        <title>Genomic Encyclopedia of Archaeal and Bacterial Type Strains, Phase II (KMG-II): from individual species to whole genera.</title>
        <authorList>
            <person name="Goeker M."/>
        </authorList>
    </citation>
    <scope>NUCLEOTIDE SEQUENCE [LARGE SCALE GENOMIC DNA]</scope>
    <source>
        <strain evidence="10 11">DSM 14954</strain>
    </source>
</reference>
<feature type="transmembrane region" description="Helical" evidence="8">
    <location>
        <begin position="20"/>
        <end position="43"/>
    </location>
</feature>
<accession>A0A660L8W7</accession>
<dbReference type="InterPro" id="IPR051322">
    <property type="entry name" value="AA_ABC_Transporter_Permease"/>
</dbReference>
<dbReference type="PROSITE" id="PS50928">
    <property type="entry name" value="ABC_TM1"/>
    <property type="match status" value="1"/>
</dbReference>
<evidence type="ECO:0000256" key="3">
    <source>
        <dbReference type="ARBA" id="ARBA00022448"/>
    </source>
</evidence>
<keyword evidence="6 8" id="KW-1133">Transmembrane helix</keyword>
<comment type="subcellular location">
    <subcellularLocation>
        <location evidence="1 8">Cell membrane</location>
        <topology evidence="1 8">Multi-pass membrane protein</topology>
    </subcellularLocation>
</comment>
<dbReference type="GO" id="GO:0048473">
    <property type="term" value="P:D-methionine transmembrane transport"/>
    <property type="evidence" value="ECO:0007669"/>
    <property type="project" value="TreeGrafter"/>
</dbReference>
<evidence type="ECO:0000313" key="11">
    <source>
        <dbReference type="Proteomes" id="UP000278962"/>
    </source>
</evidence>
<comment type="caution">
    <text evidence="10">The sequence shown here is derived from an EMBL/GenBank/DDBJ whole genome shotgun (WGS) entry which is preliminary data.</text>
</comment>
<dbReference type="Pfam" id="PF00528">
    <property type="entry name" value="BPD_transp_1"/>
    <property type="match status" value="1"/>
</dbReference>
<dbReference type="GO" id="GO:0005886">
    <property type="term" value="C:plasma membrane"/>
    <property type="evidence" value="ECO:0007669"/>
    <property type="project" value="UniProtKB-SubCell"/>
</dbReference>
<evidence type="ECO:0000256" key="5">
    <source>
        <dbReference type="ARBA" id="ARBA00022692"/>
    </source>
</evidence>
<sequence length="220" mass="23002">MNDGWSEWAPLLWTATRETLVMVGVAMLVTIPFGLLLGVLLLITGKGGILEQPIANKILGAVVNVGRSVPFIILLVAVIPLTRALVGTTIGTTAAIVPLALATIPFFARIVETALREVPGGLVEAATAAGARRREIVSKVLIPEALPSLVSGVTITTIGVIGYSAMAGAVGGGGLGDVAIRYGYQRYETEVTIATVVVLVVLVQLLQWAGDWFARRLSHA</sequence>
<evidence type="ECO:0000256" key="1">
    <source>
        <dbReference type="ARBA" id="ARBA00004651"/>
    </source>
</evidence>
<organism evidence="10 11">
    <name type="scientific">Solirubrobacter pauli</name>
    <dbReference type="NCBI Taxonomy" id="166793"/>
    <lineage>
        <taxon>Bacteria</taxon>
        <taxon>Bacillati</taxon>
        <taxon>Actinomycetota</taxon>
        <taxon>Thermoleophilia</taxon>
        <taxon>Solirubrobacterales</taxon>
        <taxon>Solirubrobacteraceae</taxon>
        <taxon>Solirubrobacter</taxon>
    </lineage>
</organism>
<dbReference type="PANTHER" id="PTHR30450">
    <property type="entry name" value="ABC TRANSPORTER PERMEASE"/>
    <property type="match status" value="1"/>
</dbReference>
<keyword evidence="3 8" id="KW-0813">Transport</keyword>
<dbReference type="Gene3D" id="1.10.3720.10">
    <property type="entry name" value="MetI-like"/>
    <property type="match status" value="1"/>
</dbReference>
<feature type="domain" description="ABC transmembrane type-1" evidence="9">
    <location>
        <begin position="16"/>
        <end position="210"/>
    </location>
</feature>
<keyword evidence="4" id="KW-1003">Cell membrane</keyword>
<keyword evidence="7 8" id="KW-0472">Membrane</keyword>
<comment type="similarity">
    <text evidence="2">Belongs to the binding-protein-dependent transport system permease family. CysTW subfamily.</text>
</comment>
<protein>
    <submittedName>
        <fullName evidence="10">D-methionine transport system permease protein</fullName>
    </submittedName>
</protein>
<dbReference type="InterPro" id="IPR000515">
    <property type="entry name" value="MetI-like"/>
</dbReference>
<keyword evidence="11" id="KW-1185">Reference proteome</keyword>
<dbReference type="SUPFAM" id="SSF161098">
    <property type="entry name" value="MetI-like"/>
    <property type="match status" value="1"/>
</dbReference>
<evidence type="ECO:0000256" key="8">
    <source>
        <dbReference type="RuleBase" id="RU363032"/>
    </source>
</evidence>
<dbReference type="EMBL" id="RBIL01000001">
    <property type="protein sequence ID" value="RKQ91507.1"/>
    <property type="molecule type" value="Genomic_DNA"/>
</dbReference>
<dbReference type="InterPro" id="IPR035906">
    <property type="entry name" value="MetI-like_sf"/>
</dbReference>
<feature type="transmembrane region" description="Helical" evidence="8">
    <location>
        <begin position="55"/>
        <end position="79"/>
    </location>
</feature>
<dbReference type="RefSeq" id="WP_121249176.1">
    <property type="nucleotide sequence ID" value="NZ_RBIL01000001.1"/>
</dbReference>
<feature type="transmembrane region" description="Helical" evidence="8">
    <location>
        <begin position="85"/>
        <end position="108"/>
    </location>
</feature>
<evidence type="ECO:0000259" key="9">
    <source>
        <dbReference type="PROSITE" id="PS50928"/>
    </source>
</evidence>
<name>A0A660L8W7_9ACTN</name>
<dbReference type="NCBIfam" id="NF008049">
    <property type="entry name" value="PRK10782.1"/>
    <property type="match status" value="1"/>
</dbReference>
<feature type="transmembrane region" description="Helical" evidence="8">
    <location>
        <begin position="191"/>
        <end position="210"/>
    </location>
</feature>
<gene>
    <name evidence="10" type="ORF">C8N24_1329</name>
</gene>
<evidence type="ECO:0000256" key="2">
    <source>
        <dbReference type="ARBA" id="ARBA00007069"/>
    </source>
</evidence>
<dbReference type="FunFam" id="1.10.3720.10:FF:000002">
    <property type="entry name" value="D-methionine ABC transporter permease MetI"/>
    <property type="match status" value="1"/>
</dbReference>
<evidence type="ECO:0000313" key="10">
    <source>
        <dbReference type="EMBL" id="RKQ91507.1"/>
    </source>
</evidence>
<dbReference type="Proteomes" id="UP000278962">
    <property type="component" value="Unassembled WGS sequence"/>
</dbReference>
<keyword evidence="5 8" id="KW-0812">Transmembrane</keyword>
<dbReference type="PANTHER" id="PTHR30450:SF1">
    <property type="entry name" value="D-METHIONINE TRANSPORT SYSTEM PERMEASE PROTEIN METI-RELATED"/>
    <property type="match status" value="1"/>
</dbReference>
<proteinExistence type="inferred from homology"/>
<evidence type="ECO:0000256" key="4">
    <source>
        <dbReference type="ARBA" id="ARBA00022475"/>
    </source>
</evidence>